<evidence type="ECO:0000313" key="6">
    <source>
        <dbReference type="Proteomes" id="UP000184509"/>
    </source>
</evidence>
<accession>A0A1M4YYK6</accession>
<dbReference type="AlphaFoldDB" id="A0A1M4YYK6"/>
<gene>
    <name evidence="5" type="ORF">SAMN05444405_105115</name>
</gene>
<dbReference type="PROSITE" id="PS00816">
    <property type="entry name" value="AIPM_HOMOCIT_SYNTH_2"/>
    <property type="match status" value="1"/>
</dbReference>
<organism evidence="5 6">
    <name type="scientific">Bacteroides luti</name>
    <dbReference type="NCBI Taxonomy" id="1297750"/>
    <lineage>
        <taxon>Bacteria</taxon>
        <taxon>Pseudomonadati</taxon>
        <taxon>Bacteroidota</taxon>
        <taxon>Bacteroidia</taxon>
        <taxon>Bacteroidales</taxon>
        <taxon>Bacteroidaceae</taxon>
        <taxon>Bacteroides</taxon>
    </lineage>
</organism>
<feature type="domain" description="Pyruvate carboxyltransferase" evidence="4">
    <location>
        <begin position="7"/>
        <end position="258"/>
    </location>
</feature>
<keyword evidence="2 3" id="KW-0808">Transferase</keyword>
<protein>
    <submittedName>
        <fullName evidence="5">Homocitrate synthase NifV</fullName>
    </submittedName>
</protein>
<evidence type="ECO:0000313" key="5">
    <source>
        <dbReference type="EMBL" id="SHF10637.1"/>
    </source>
</evidence>
<dbReference type="EMBL" id="FQTV01000005">
    <property type="protein sequence ID" value="SHF10637.1"/>
    <property type="molecule type" value="Genomic_DNA"/>
</dbReference>
<dbReference type="STRING" id="1297750.SAMN05444405_105115"/>
<dbReference type="PANTHER" id="PTHR42880">
    <property type="entry name" value="HOMOCITRATE SYNTHASE"/>
    <property type="match status" value="1"/>
</dbReference>
<evidence type="ECO:0000256" key="1">
    <source>
        <dbReference type="ARBA" id="ARBA00006154"/>
    </source>
</evidence>
<dbReference type="Pfam" id="PF22617">
    <property type="entry name" value="HCS_D2"/>
    <property type="match status" value="1"/>
</dbReference>
<dbReference type="Proteomes" id="UP000184509">
    <property type="component" value="Unassembled WGS sequence"/>
</dbReference>
<sequence length="393" mass="44156">MKKIKKPYYIDTTLRDGEQAPGVIFSLDEKIKVCSLLDEVGIPELEIGTPALGIKEAQEINIICKQGFKFKTLAWCRANKKDILLAAKSGTNGVHLSFPVSKILQKAMGKDEEWVLQNLQEMFDFASSQFEYVTIGAQDATRANLSFLKEFIGLSIFLGASRVRIADTVGTLSPISCFKLIKSIRATYRDLPLEIHAHNDLGMATANTVAAYLAGAECLSVTVNGLGERAGNAALEEVSMALKISEDIDCELNTTLYSEISNYVSEISNRILPESKPITGSLVLSHESGIHTQCLQKDRRTYQLIEASEIGKSEQDFIIGKHSGKSTIRYYLQKANLPDDDTICDMLLFKIKEEAVRKKKCLDEKDLYRIYWDIRKKEKYYGEREYTGIYRSR</sequence>
<dbReference type="InterPro" id="IPR013477">
    <property type="entry name" value="NifV/FrbC"/>
</dbReference>
<dbReference type="GO" id="GO:0046912">
    <property type="term" value="F:acyltransferase activity, acyl groups converted into alkyl on transfer"/>
    <property type="evidence" value="ECO:0007669"/>
    <property type="project" value="InterPro"/>
</dbReference>
<proteinExistence type="inferred from homology"/>
<name>A0A1M4YYK6_9BACE</name>
<dbReference type="PANTHER" id="PTHR42880:SF1">
    <property type="entry name" value="ISOPROPYLMALATE_HOMOCITRATE_CITRAMALATE SYNTHASE FAMILY PROTEIN"/>
    <property type="match status" value="1"/>
</dbReference>
<evidence type="ECO:0000259" key="4">
    <source>
        <dbReference type="PROSITE" id="PS50991"/>
    </source>
</evidence>
<reference evidence="5 6" key="1">
    <citation type="submission" date="2016-11" db="EMBL/GenBank/DDBJ databases">
        <authorList>
            <person name="Jaros S."/>
            <person name="Januszkiewicz K."/>
            <person name="Wedrychowicz H."/>
        </authorList>
    </citation>
    <scope>NUCLEOTIDE SEQUENCE [LARGE SCALE GENOMIC DNA]</scope>
    <source>
        <strain evidence="5 6">DSM 26991</strain>
    </source>
</reference>
<dbReference type="InterPro" id="IPR013785">
    <property type="entry name" value="Aldolase_TIM"/>
</dbReference>
<dbReference type="PROSITE" id="PS00815">
    <property type="entry name" value="AIPM_HOMOCIT_SYNTH_1"/>
    <property type="match status" value="1"/>
</dbReference>
<dbReference type="InterPro" id="IPR002034">
    <property type="entry name" value="AIPM/Hcit_synth_CS"/>
</dbReference>
<dbReference type="Gene3D" id="3.20.20.70">
    <property type="entry name" value="Aldolase class I"/>
    <property type="match status" value="1"/>
</dbReference>
<dbReference type="SUPFAM" id="SSF51569">
    <property type="entry name" value="Aldolase"/>
    <property type="match status" value="1"/>
</dbReference>
<comment type="similarity">
    <text evidence="1 3">Belongs to the alpha-IPM synthase/homocitrate synthase family.</text>
</comment>
<evidence type="ECO:0000256" key="2">
    <source>
        <dbReference type="ARBA" id="ARBA00022679"/>
    </source>
</evidence>
<dbReference type="OrthoDB" id="9804858at2"/>
<dbReference type="CDD" id="cd07939">
    <property type="entry name" value="DRE_TIM_NifV"/>
    <property type="match status" value="1"/>
</dbReference>
<dbReference type="PROSITE" id="PS50991">
    <property type="entry name" value="PYR_CT"/>
    <property type="match status" value="1"/>
</dbReference>
<dbReference type="RefSeq" id="WP_073400283.1">
    <property type="nucleotide sequence ID" value="NZ_FQTV01000005.1"/>
</dbReference>
<keyword evidence="6" id="KW-1185">Reference proteome</keyword>
<dbReference type="Pfam" id="PF00682">
    <property type="entry name" value="HMGL-like"/>
    <property type="match status" value="1"/>
</dbReference>
<dbReference type="InterPro" id="IPR000891">
    <property type="entry name" value="PYR_CT"/>
</dbReference>
<dbReference type="Gene3D" id="1.10.238.260">
    <property type="match status" value="1"/>
</dbReference>
<dbReference type="GO" id="GO:0019752">
    <property type="term" value="P:carboxylic acid metabolic process"/>
    <property type="evidence" value="ECO:0007669"/>
    <property type="project" value="InterPro"/>
</dbReference>
<evidence type="ECO:0000256" key="3">
    <source>
        <dbReference type="RuleBase" id="RU003523"/>
    </source>
</evidence>
<dbReference type="InterPro" id="IPR054691">
    <property type="entry name" value="LeuA/HCS_post-cat"/>
</dbReference>